<feature type="repeat" description="TPR" evidence="3">
    <location>
        <begin position="581"/>
        <end position="614"/>
    </location>
</feature>
<evidence type="ECO:0000256" key="1">
    <source>
        <dbReference type="ARBA" id="ARBA00022737"/>
    </source>
</evidence>
<dbReference type="SMART" id="SM00028">
    <property type="entry name" value="TPR"/>
    <property type="match status" value="7"/>
</dbReference>
<dbReference type="InterPro" id="IPR019734">
    <property type="entry name" value="TPR_rpt"/>
</dbReference>
<feature type="repeat" description="TPR" evidence="3">
    <location>
        <begin position="497"/>
        <end position="530"/>
    </location>
</feature>
<dbReference type="PROSITE" id="PS50005">
    <property type="entry name" value="TPR"/>
    <property type="match status" value="5"/>
</dbReference>
<keyword evidence="2 3" id="KW-0802">TPR repeat</keyword>
<evidence type="ECO:0000313" key="7">
    <source>
        <dbReference type="Proteomes" id="UP000663887"/>
    </source>
</evidence>
<gene>
    <name evidence="6" type="ORF">WKI299_LOCUS28126</name>
    <name evidence="5" type="ORF">XDN619_LOCUS5869</name>
</gene>
<dbReference type="SUPFAM" id="SSF48452">
    <property type="entry name" value="TPR-like"/>
    <property type="match status" value="2"/>
</dbReference>
<feature type="region of interest" description="Disordered" evidence="4">
    <location>
        <begin position="757"/>
        <end position="776"/>
    </location>
</feature>
<sequence>MATPDIRKKNPEIKLYNSDEPNVKYGLSYVKKSSLKSPSVPTTTRSMKSVSPKQSSPKNSDLNRRVSIVNSILEKPILQNFLLIWLDPNIDKSQPQYKQPLAELQRLVASINTFTRIEDCINFIDGIQETKVFMIVSGSLGQSIVPQIHDKTHVDSIYVYCRDAERHRKWSSSWSKVKDVYTKTEPILEVLEIDLKRCDQDFIAITVNGIDPSFMYSQLLKEALLETQDEDENKKTIQEFVEYCRLQDGLDESQISKLEQSYNRFSPIYWYTAPYFLYSTLNRALRVLDVDIMLKMGFFIRHLHHSIQQRYNGMNLKSSQFTVYRGQGLSKTDFEKIKKAKNGLMSFNSFLSTTNDEKVADKFSRAAFKNLENVGILFVMTITPSLCNSTPFTCINDVSFYKDKEKEILFSTHTIFRIGRIESMNHDNNRHWRVHLTLTNDSDNDLKDLTDLKRKELAGISGKSRLGQLLILLDQPLKAKKFYEILLQEAQNNVDKAYYNHQLGGVHYKMGECSQAIQYYEAALKINENRSPINYKYVAQDYQCIGAAYHRMQNLQQALSYYNKSLDIKKESLKPDHPDLISNYNSTAFLFVAMRQYDKAFMLFEKALEISENKLSKLDPQLAHSYHNMGIIHGQMGNQTEALLYLRKAYKKFKKTLPSNHTSLADLYNTMGCLYYKMSNYKKALLCFNKALPIYQATSPTDNLSVADCYANIGIIYLDTNDFSYASHFYEKAVNIYRRKHPPSHCDLLETERKLELSRKSMQHRTPHNNRKRSPT</sequence>
<dbReference type="Gene3D" id="1.25.40.10">
    <property type="entry name" value="Tetratricopeptide repeat domain"/>
    <property type="match status" value="2"/>
</dbReference>
<accession>A0A816NJZ8</accession>
<evidence type="ECO:0000313" key="5">
    <source>
        <dbReference type="EMBL" id="CAF2035610.1"/>
    </source>
</evidence>
<dbReference type="Gene3D" id="3.90.176.10">
    <property type="entry name" value="Toxin ADP-ribosyltransferase, Chain A, domain 1"/>
    <property type="match status" value="1"/>
</dbReference>
<protein>
    <recommendedName>
        <fullName evidence="8">NAD(P)(+)--arginine ADP-ribosyltransferase</fullName>
    </recommendedName>
</protein>
<dbReference type="Pfam" id="PF13424">
    <property type="entry name" value="TPR_12"/>
    <property type="match status" value="2"/>
</dbReference>
<dbReference type="Proteomes" id="UP000663856">
    <property type="component" value="Unassembled WGS sequence"/>
</dbReference>
<dbReference type="Proteomes" id="UP000663887">
    <property type="component" value="Unassembled WGS sequence"/>
</dbReference>
<feature type="region of interest" description="Disordered" evidence="4">
    <location>
        <begin position="32"/>
        <end position="61"/>
    </location>
</feature>
<feature type="compositionally biased region" description="Low complexity" evidence="4">
    <location>
        <begin position="32"/>
        <end position="41"/>
    </location>
</feature>
<evidence type="ECO:0008006" key="8">
    <source>
        <dbReference type="Google" id="ProtNLM"/>
    </source>
</evidence>
<evidence type="ECO:0000313" key="6">
    <source>
        <dbReference type="EMBL" id="CAF2139859.1"/>
    </source>
</evidence>
<dbReference type="EMBL" id="CAJNRG010001617">
    <property type="protein sequence ID" value="CAF2035610.1"/>
    <property type="molecule type" value="Genomic_DNA"/>
</dbReference>
<proteinExistence type="predicted"/>
<dbReference type="PROSITE" id="PS51996">
    <property type="entry name" value="TR_MART"/>
    <property type="match status" value="1"/>
</dbReference>
<feature type="compositionally biased region" description="Polar residues" evidence="4">
    <location>
        <begin position="42"/>
        <end position="60"/>
    </location>
</feature>
<keyword evidence="1" id="KW-0677">Repeat</keyword>
<dbReference type="PANTHER" id="PTHR45641:SF19">
    <property type="entry name" value="NEPHROCYSTIN-3"/>
    <property type="match status" value="1"/>
</dbReference>
<dbReference type="Pfam" id="PF13181">
    <property type="entry name" value="TPR_8"/>
    <property type="match status" value="1"/>
</dbReference>
<feature type="compositionally biased region" description="Basic residues" evidence="4">
    <location>
        <begin position="761"/>
        <end position="776"/>
    </location>
</feature>
<dbReference type="InterPro" id="IPR011990">
    <property type="entry name" value="TPR-like_helical_dom_sf"/>
</dbReference>
<dbReference type="AlphaFoldDB" id="A0A816NJZ8"/>
<feature type="repeat" description="TPR" evidence="3">
    <location>
        <begin position="707"/>
        <end position="740"/>
    </location>
</feature>
<dbReference type="EMBL" id="CAJNRF010012333">
    <property type="protein sequence ID" value="CAF2139859.1"/>
    <property type="molecule type" value="Genomic_DNA"/>
</dbReference>
<evidence type="ECO:0000256" key="4">
    <source>
        <dbReference type="SAM" id="MobiDB-lite"/>
    </source>
</evidence>
<evidence type="ECO:0000256" key="2">
    <source>
        <dbReference type="ARBA" id="ARBA00022803"/>
    </source>
</evidence>
<dbReference type="SUPFAM" id="SSF56399">
    <property type="entry name" value="ADP-ribosylation"/>
    <property type="match status" value="1"/>
</dbReference>
<name>A0A816NJZ8_9BILA</name>
<dbReference type="PANTHER" id="PTHR45641">
    <property type="entry name" value="TETRATRICOPEPTIDE REPEAT PROTEIN (AFU_ORTHOLOGUE AFUA_6G03870)"/>
    <property type="match status" value="1"/>
</dbReference>
<evidence type="ECO:0000256" key="3">
    <source>
        <dbReference type="PROSITE-ProRule" id="PRU00339"/>
    </source>
</evidence>
<dbReference type="Pfam" id="PF13374">
    <property type="entry name" value="TPR_10"/>
    <property type="match status" value="1"/>
</dbReference>
<feature type="repeat" description="TPR" evidence="3">
    <location>
        <begin position="665"/>
        <end position="698"/>
    </location>
</feature>
<organism evidence="5 7">
    <name type="scientific">Rotaria magnacalcarata</name>
    <dbReference type="NCBI Taxonomy" id="392030"/>
    <lineage>
        <taxon>Eukaryota</taxon>
        <taxon>Metazoa</taxon>
        <taxon>Spiralia</taxon>
        <taxon>Gnathifera</taxon>
        <taxon>Rotifera</taxon>
        <taxon>Eurotatoria</taxon>
        <taxon>Bdelloidea</taxon>
        <taxon>Philodinida</taxon>
        <taxon>Philodinidae</taxon>
        <taxon>Rotaria</taxon>
    </lineage>
</organism>
<comment type="caution">
    <text evidence="5">The sequence shown here is derived from an EMBL/GenBank/DDBJ whole genome shotgun (WGS) entry which is preliminary data.</text>
</comment>
<reference evidence="5" key="1">
    <citation type="submission" date="2021-02" db="EMBL/GenBank/DDBJ databases">
        <authorList>
            <person name="Nowell W R."/>
        </authorList>
    </citation>
    <scope>NUCLEOTIDE SEQUENCE</scope>
</reference>
<feature type="repeat" description="TPR" evidence="3">
    <location>
        <begin position="539"/>
        <end position="572"/>
    </location>
</feature>